<feature type="compositionally biased region" description="Basic and acidic residues" evidence="1">
    <location>
        <begin position="224"/>
        <end position="238"/>
    </location>
</feature>
<feature type="transmembrane region" description="Helical" evidence="2">
    <location>
        <begin position="254"/>
        <end position="273"/>
    </location>
</feature>
<feature type="compositionally biased region" description="Low complexity" evidence="1">
    <location>
        <begin position="213"/>
        <end position="223"/>
    </location>
</feature>
<evidence type="ECO:0000256" key="2">
    <source>
        <dbReference type="SAM" id="Phobius"/>
    </source>
</evidence>
<evidence type="ECO:0000313" key="3">
    <source>
        <dbReference type="EMBL" id="MBD8062775.1"/>
    </source>
</evidence>
<gene>
    <name evidence="3" type="ORF">H9624_10600</name>
</gene>
<feature type="compositionally biased region" description="Basic and acidic residues" evidence="1">
    <location>
        <begin position="1"/>
        <end position="11"/>
    </location>
</feature>
<feature type="transmembrane region" description="Helical" evidence="2">
    <location>
        <begin position="377"/>
        <end position="394"/>
    </location>
</feature>
<keyword evidence="2" id="KW-0812">Transmembrane</keyword>
<feature type="transmembrane region" description="Helical" evidence="2">
    <location>
        <begin position="293"/>
        <end position="315"/>
    </location>
</feature>
<feature type="compositionally biased region" description="Low complexity" evidence="1">
    <location>
        <begin position="20"/>
        <end position="37"/>
    </location>
</feature>
<feature type="transmembrane region" description="Helical" evidence="2">
    <location>
        <begin position="322"/>
        <end position="343"/>
    </location>
</feature>
<accession>A0ABR8Z3F1</accession>
<evidence type="ECO:0000256" key="1">
    <source>
        <dbReference type="SAM" id="MobiDB-lite"/>
    </source>
</evidence>
<dbReference type="RefSeq" id="WP_251839879.1">
    <property type="nucleotide sequence ID" value="NZ_JACSPO010000005.1"/>
</dbReference>
<keyword evidence="4" id="KW-1185">Reference proteome</keyword>
<protein>
    <submittedName>
        <fullName evidence="3">Uncharacterized protein</fullName>
    </submittedName>
</protein>
<feature type="compositionally biased region" description="Basic and acidic residues" evidence="1">
    <location>
        <begin position="113"/>
        <end position="127"/>
    </location>
</feature>
<feature type="region of interest" description="Disordered" evidence="1">
    <location>
        <begin position="1"/>
        <end position="247"/>
    </location>
</feature>
<evidence type="ECO:0000313" key="4">
    <source>
        <dbReference type="Proteomes" id="UP000661894"/>
    </source>
</evidence>
<sequence>MSDNPYERDNPDEPVQPVSADAATDPDGAAPAPSDEPWSQRLDPAPPADDAPWLAQDDGARPATSTRPVDGDTGPVPTDAGPERAAPAEDPGPAPAAPVLNGDGEQPVDDATGAEHRATPDAERTAADAEPAGTHGEPTTVLSEETGDAERTQVLRTHQAERPVPRSGLAEHRSAAYLTGERAVEPEPRPEPEPTATTPAPWLSGAGAGAGAAAGPEPVAPAERPAEEERARPERDVVLEGTTAHTRPPSRAKAHVLTILLTLLLTPVAWYLLADAGARLTLPQGNPWDTANLNVAALLELAGGLLVLVVVLLAARWSSVGAIVTGALVIVLGVPFVAVPAWTQDLLEPVDSWLAGLGDFGDNVAHHLVASGSTGRLVAVGVALVLVGVVSHGARRQGRREVRPAVEA</sequence>
<name>A0ABR8Z3F1_9MICO</name>
<feature type="compositionally biased region" description="Basic and acidic residues" evidence="1">
    <location>
        <begin position="182"/>
        <end position="192"/>
    </location>
</feature>
<dbReference type="Proteomes" id="UP000661894">
    <property type="component" value="Unassembled WGS sequence"/>
</dbReference>
<dbReference type="EMBL" id="JACSPO010000005">
    <property type="protein sequence ID" value="MBD8062775.1"/>
    <property type="molecule type" value="Genomic_DNA"/>
</dbReference>
<feature type="compositionally biased region" description="Low complexity" evidence="1">
    <location>
        <begin position="79"/>
        <end position="89"/>
    </location>
</feature>
<organism evidence="3 4">
    <name type="scientific">Oceanitalea stevensii</name>
    <dbReference type="NCBI Taxonomy" id="2763072"/>
    <lineage>
        <taxon>Bacteria</taxon>
        <taxon>Bacillati</taxon>
        <taxon>Actinomycetota</taxon>
        <taxon>Actinomycetes</taxon>
        <taxon>Micrococcales</taxon>
        <taxon>Bogoriellaceae</taxon>
        <taxon>Georgenia</taxon>
    </lineage>
</organism>
<reference evidence="3 4" key="1">
    <citation type="submission" date="2020-08" db="EMBL/GenBank/DDBJ databases">
        <title>A Genomic Blueprint of the Chicken Gut Microbiome.</title>
        <authorList>
            <person name="Gilroy R."/>
            <person name="Ravi A."/>
            <person name="Getino M."/>
            <person name="Pursley I."/>
            <person name="Horton D.L."/>
            <person name="Alikhan N.-F."/>
            <person name="Baker D."/>
            <person name="Gharbi K."/>
            <person name="Hall N."/>
            <person name="Watson M."/>
            <person name="Adriaenssens E.M."/>
            <person name="Foster-Nyarko E."/>
            <person name="Jarju S."/>
            <person name="Secka A."/>
            <person name="Antonio M."/>
            <person name="Oren A."/>
            <person name="Chaudhuri R."/>
            <person name="La Ragione R.M."/>
            <person name="Hildebrand F."/>
            <person name="Pallen M.J."/>
        </authorList>
    </citation>
    <scope>NUCLEOTIDE SEQUENCE [LARGE SCALE GENOMIC DNA]</scope>
    <source>
        <strain evidence="3 4">Sa1BUA1</strain>
    </source>
</reference>
<proteinExistence type="predicted"/>
<feature type="compositionally biased region" description="Basic and acidic residues" evidence="1">
    <location>
        <begin position="148"/>
        <end position="174"/>
    </location>
</feature>
<keyword evidence="2" id="KW-0472">Membrane</keyword>
<comment type="caution">
    <text evidence="3">The sequence shown here is derived from an EMBL/GenBank/DDBJ whole genome shotgun (WGS) entry which is preliminary data.</text>
</comment>
<keyword evidence="2" id="KW-1133">Transmembrane helix</keyword>